<proteinExistence type="predicted"/>
<name>A0ABP9TL31_9MICC</name>
<evidence type="ECO:0000313" key="1">
    <source>
        <dbReference type="EMBL" id="GAA5226890.1"/>
    </source>
</evidence>
<sequence>MDKTDRFDGSLVMVGVVPDVIHIEILGVIHIGHGEKHRLEFPIDAAPVSAAAKRL</sequence>
<protein>
    <submittedName>
        <fullName evidence="1">Uncharacterized protein</fullName>
    </submittedName>
</protein>
<accession>A0ABP9TL31</accession>
<organism evidence="1 2">
    <name type="scientific">Paeniglutamicibacter antarcticus</name>
    <dbReference type="NCBI Taxonomy" id="494023"/>
    <lineage>
        <taxon>Bacteria</taxon>
        <taxon>Bacillati</taxon>
        <taxon>Actinomycetota</taxon>
        <taxon>Actinomycetes</taxon>
        <taxon>Micrococcales</taxon>
        <taxon>Micrococcaceae</taxon>
        <taxon>Paeniglutamicibacter</taxon>
    </lineage>
</organism>
<dbReference type="EMBL" id="BAABLK010000023">
    <property type="protein sequence ID" value="GAA5226890.1"/>
    <property type="molecule type" value="Genomic_DNA"/>
</dbReference>
<evidence type="ECO:0000313" key="2">
    <source>
        <dbReference type="Proteomes" id="UP001501257"/>
    </source>
</evidence>
<comment type="caution">
    <text evidence="1">The sequence shown here is derived from an EMBL/GenBank/DDBJ whole genome shotgun (WGS) entry which is preliminary data.</text>
</comment>
<dbReference type="Proteomes" id="UP001501257">
    <property type="component" value="Unassembled WGS sequence"/>
</dbReference>
<keyword evidence="2" id="KW-1185">Reference proteome</keyword>
<gene>
    <name evidence="1" type="ORF">GCM10025778_14230</name>
</gene>
<reference evidence="2" key="1">
    <citation type="journal article" date="2019" name="Int. J. Syst. Evol. Microbiol.">
        <title>The Global Catalogue of Microorganisms (GCM) 10K type strain sequencing project: providing services to taxonomists for standard genome sequencing and annotation.</title>
        <authorList>
            <consortium name="The Broad Institute Genomics Platform"/>
            <consortium name="The Broad Institute Genome Sequencing Center for Infectious Disease"/>
            <person name="Wu L."/>
            <person name="Ma J."/>
        </authorList>
    </citation>
    <scope>NUCLEOTIDE SEQUENCE [LARGE SCALE GENOMIC DNA]</scope>
    <source>
        <strain evidence="2">JCM 18952</strain>
    </source>
</reference>